<accession>A0ABR2CAQ6</accession>
<feature type="compositionally biased region" description="Basic and acidic residues" evidence="1">
    <location>
        <begin position="129"/>
        <end position="138"/>
    </location>
</feature>
<dbReference type="Proteomes" id="UP001472677">
    <property type="component" value="Unassembled WGS sequence"/>
</dbReference>
<reference evidence="2 3" key="1">
    <citation type="journal article" date="2024" name="G3 (Bethesda)">
        <title>Genome assembly of Hibiscus sabdariffa L. provides insights into metabolisms of medicinal natural products.</title>
        <authorList>
            <person name="Kim T."/>
        </authorList>
    </citation>
    <scope>NUCLEOTIDE SEQUENCE [LARGE SCALE GENOMIC DNA]</scope>
    <source>
        <strain evidence="2">TK-2024</strain>
        <tissue evidence="2">Old leaves</tissue>
    </source>
</reference>
<dbReference type="EMBL" id="JBBPBM010000058">
    <property type="protein sequence ID" value="KAK8516497.1"/>
    <property type="molecule type" value="Genomic_DNA"/>
</dbReference>
<comment type="caution">
    <text evidence="2">The sequence shown here is derived from an EMBL/GenBank/DDBJ whole genome shotgun (WGS) entry which is preliminary data.</text>
</comment>
<gene>
    <name evidence="2" type="ORF">V6N12_038738</name>
</gene>
<sequence length="138" mass="14724">MAVTGDSVTFLDERSDSPSIDDEFSSIVASSSNFQSPSFPNVIPQPTLTSPTTVGQSSRDHGGENGTTQAVPTGQQMHVVPEQQMHVHVAQEQVMNFDQNEQILSVDLHPTDGAESDVDGSAAGQPDNSETRHSVPLH</sequence>
<feature type="compositionally biased region" description="Low complexity" evidence="1">
    <location>
        <begin position="30"/>
        <end position="41"/>
    </location>
</feature>
<organism evidence="2 3">
    <name type="scientific">Hibiscus sabdariffa</name>
    <name type="common">roselle</name>
    <dbReference type="NCBI Taxonomy" id="183260"/>
    <lineage>
        <taxon>Eukaryota</taxon>
        <taxon>Viridiplantae</taxon>
        <taxon>Streptophyta</taxon>
        <taxon>Embryophyta</taxon>
        <taxon>Tracheophyta</taxon>
        <taxon>Spermatophyta</taxon>
        <taxon>Magnoliopsida</taxon>
        <taxon>eudicotyledons</taxon>
        <taxon>Gunneridae</taxon>
        <taxon>Pentapetalae</taxon>
        <taxon>rosids</taxon>
        <taxon>malvids</taxon>
        <taxon>Malvales</taxon>
        <taxon>Malvaceae</taxon>
        <taxon>Malvoideae</taxon>
        <taxon>Hibiscus</taxon>
    </lineage>
</organism>
<evidence type="ECO:0000313" key="2">
    <source>
        <dbReference type="EMBL" id="KAK8516497.1"/>
    </source>
</evidence>
<feature type="region of interest" description="Disordered" evidence="1">
    <location>
        <begin position="98"/>
        <end position="138"/>
    </location>
</feature>
<feature type="compositionally biased region" description="Polar residues" evidence="1">
    <location>
        <begin position="66"/>
        <end position="76"/>
    </location>
</feature>
<name>A0ABR2CAQ6_9ROSI</name>
<protein>
    <submittedName>
        <fullName evidence="2">Uncharacterized protein</fullName>
    </submittedName>
</protein>
<evidence type="ECO:0000256" key="1">
    <source>
        <dbReference type="SAM" id="MobiDB-lite"/>
    </source>
</evidence>
<evidence type="ECO:0000313" key="3">
    <source>
        <dbReference type="Proteomes" id="UP001472677"/>
    </source>
</evidence>
<feature type="compositionally biased region" description="Polar residues" evidence="1">
    <location>
        <begin position="44"/>
        <end position="57"/>
    </location>
</feature>
<feature type="region of interest" description="Disordered" evidence="1">
    <location>
        <begin position="1"/>
        <end position="77"/>
    </location>
</feature>
<proteinExistence type="predicted"/>
<keyword evidence="3" id="KW-1185">Reference proteome</keyword>